<organism evidence="2 3">
    <name type="scientific">Strongyloides venezuelensis</name>
    <name type="common">Threadworm</name>
    <dbReference type="NCBI Taxonomy" id="75913"/>
    <lineage>
        <taxon>Eukaryota</taxon>
        <taxon>Metazoa</taxon>
        <taxon>Ecdysozoa</taxon>
        <taxon>Nematoda</taxon>
        <taxon>Chromadorea</taxon>
        <taxon>Rhabditida</taxon>
        <taxon>Tylenchina</taxon>
        <taxon>Panagrolaimomorpha</taxon>
        <taxon>Strongyloidoidea</taxon>
        <taxon>Strongyloididae</taxon>
        <taxon>Strongyloides</taxon>
    </lineage>
</organism>
<dbReference type="PANTHER" id="PTHR15688">
    <property type="entry name" value="KINETOCHORE-ASSOCIATED PROTEIN 1"/>
    <property type="match status" value="1"/>
</dbReference>
<dbReference type="GO" id="GO:0000070">
    <property type="term" value="P:mitotic sister chromatid segregation"/>
    <property type="evidence" value="ECO:0007669"/>
    <property type="project" value="TreeGrafter"/>
</dbReference>
<reference evidence="2" key="1">
    <citation type="submission" date="2014-07" db="EMBL/GenBank/DDBJ databases">
        <authorList>
            <person name="Martin A.A"/>
            <person name="De Silva N."/>
        </authorList>
    </citation>
    <scope>NUCLEOTIDE SEQUENCE</scope>
</reference>
<dbReference type="InterPro" id="IPR052802">
    <property type="entry name" value="KNTC1"/>
</dbReference>
<dbReference type="InterPro" id="IPR055403">
    <property type="entry name" value="ARM_KNTC1_1st"/>
</dbReference>
<dbReference type="GO" id="GO:0007094">
    <property type="term" value="P:mitotic spindle assembly checkpoint signaling"/>
    <property type="evidence" value="ECO:0007669"/>
    <property type="project" value="TreeGrafter"/>
</dbReference>
<proteinExistence type="predicted"/>
<dbReference type="WBParaSite" id="SVE_0969600.1">
    <property type="protein sequence ID" value="SVE_0969600.1"/>
    <property type="gene ID" value="SVE_0969600"/>
</dbReference>
<dbReference type="Pfam" id="PF24520">
    <property type="entry name" value="ARM_KNTC1_1st"/>
    <property type="match status" value="1"/>
</dbReference>
<evidence type="ECO:0000259" key="1">
    <source>
        <dbReference type="Pfam" id="PF24520"/>
    </source>
</evidence>
<dbReference type="Proteomes" id="UP000035680">
    <property type="component" value="Unassembled WGS sequence"/>
</dbReference>
<evidence type="ECO:0000313" key="2">
    <source>
        <dbReference type="Proteomes" id="UP000035680"/>
    </source>
</evidence>
<dbReference type="STRING" id="75913.A0A0K0FKY2"/>
<dbReference type="GO" id="GO:1990423">
    <property type="term" value="C:RZZ complex"/>
    <property type="evidence" value="ECO:0007669"/>
    <property type="project" value="TreeGrafter"/>
</dbReference>
<accession>A0A0K0FKY2</accession>
<protein>
    <submittedName>
        <fullName evidence="3">J domain-containing protein</fullName>
    </submittedName>
</protein>
<dbReference type="GO" id="GO:0031267">
    <property type="term" value="F:small GTPase binding"/>
    <property type="evidence" value="ECO:0007669"/>
    <property type="project" value="TreeGrafter"/>
</dbReference>
<evidence type="ECO:0000313" key="3">
    <source>
        <dbReference type="WBParaSite" id="SVE_0969600.1"/>
    </source>
</evidence>
<name>A0A0K0FKY2_STRVS</name>
<feature type="domain" description="KNTC1 first ARM-repeats" evidence="1">
    <location>
        <begin position="269"/>
        <end position="359"/>
    </location>
</feature>
<dbReference type="GO" id="GO:1903394">
    <property type="term" value="P:protein localization to kinetochore involved in kinetochore assembly"/>
    <property type="evidence" value="ECO:0007669"/>
    <property type="project" value="TreeGrafter"/>
</dbReference>
<dbReference type="AlphaFoldDB" id="A0A0K0FKY2"/>
<dbReference type="GO" id="GO:0005828">
    <property type="term" value="C:kinetochore microtubule"/>
    <property type="evidence" value="ECO:0007669"/>
    <property type="project" value="TreeGrafter"/>
</dbReference>
<dbReference type="PANTHER" id="PTHR15688:SF1">
    <property type="entry name" value="KINETOCHORE-ASSOCIATED PROTEIN 1"/>
    <property type="match status" value="1"/>
</dbReference>
<dbReference type="GO" id="GO:0005737">
    <property type="term" value="C:cytoplasm"/>
    <property type="evidence" value="ECO:0007669"/>
    <property type="project" value="TreeGrafter"/>
</dbReference>
<reference evidence="3" key="2">
    <citation type="submission" date="2015-08" db="UniProtKB">
        <authorList>
            <consortium name="WormBaseParasite"/>
        </authorList>
    </citation>
    <scope>IDENTIFICATION</scope>
</reference>
<keyword evidence="2" id="KW-1185">Reference proteome</keyword>
<sequence>MATCIEITIPDNERDESFTKDDRVVSSISMFEVSRLATLYCEHYLKAICSLPSSHIVIDMTSKNGIIFFDGVKGIVTELSLKVPEFLQRGKGPQKTVWITLSGPVSSYKQSGDLVEAIKNTSASGVAEFLLDGFAIAFKPKSNVLYVFTREPGSSNTFYNLITEGIFIHIRTYSVRGYKSVTMTSSFALALSTNECLDIFETKTLFKDCTFYYLCLLMNDIVCSVDCIKNSKFLRYDSALSVMSFVEIDDRQLALKVITEAIPDLKVEKLISMKKFDEALELAKKFSVSFDPIYKDKASDLLDKINNSSSNNMDDATTLYSILKKTKDQDAFCDLCFKGILSLNMFSVVKKLLDMTLDTRTKNCYIVEQLNSISATFTTPEFNNRITKESASKILKVFSFIALDKNFRSDLMKFMEKDFMPYVLMLNGSRIGCAYAEALVKVIDSLEYEEGEDYSSIAYCISLSLDSISKCLKERALTPSEKCLFVDIRTSMGFDSYNERNVLGTLNMRKENLLKIVQLKKHFNLLLKYNEFIRLSNEDICVYIVEKMLLMEDEMETIYLGVLKPYCQEYVLDRKSLICDFVGKWSAKQTFITGNDRVGMLKNKVSLICKLVRKIIHSILQIGCLQDLADAVPYN</sequence>